<dbReference type="SUPFAM" id="SSF82649">
    <property type="entry name" value="SufE/NifU"/>
    <property type="match status" value="1"/>
</dbReference>
<dbReference type="STRING" id="747682.MALL_0040"/>
<dbReference type="Gene3D" id="3.90.1010.10">
    <property type="match status" value="1"/>
</dbReference>
<keyword evidence="2" id="KW-1185">Reference proteome</keyword>
<evidence type="ECO:0000313" key="1">
    <source>
        <dbReference type="EMBL" id="EFF41469.1"/>
    </source>
</evidence>
<sequence>MKFNPNQARSIIMDNYLSNHFSQDITSKENVSEHFSQTCSDSLKISLNWDNDVLKEIIYVADGCAIFKSGVQIFLK</sequence>
<evidence type="ECO:0000313" key="2">
    <source>
        <dbReference type="Proteomes" id="UP000004757"/>
    </source>
</evidence>
<dbReference type="RefSeq" id="WP_005683573.1">
    <property type="nucleotide sequence ID" value="NZ_ADNC01000020.1"/>
</dbReference>
<organism evidence="1 2">
    <name type="scientific">Mycoplasmopsis alligatoris A21JP2</name>
    <dbReference type="NCBI Taxonomy" id="747682"/>
    <lineage>
        <taxon>Bacteria</taxon>
        <taxon>Bacillati</taxon>
        <taxon>Mycoplasmatota</taxon>
        <taxon>Mycoplasmoidales</taxon>
        <taxon>Metamycoplasmataceae</taxon>
        <taxon>Mycoplasmopsis</taxon>
    </lineage>
</organism>
<dbReference type="Proteomes" id="UP000004757">
    <property type="component" value="Unassembled WGS sequence"/>
</dbReference>
<accession>D4XW19</accession>
<protein>
    <submittedName>
        <fullName evidence="1">Conserved domain protein</fullName>
    </submittedName>
</protein>
<proteinExistence type="predicted"/>
<reference evidence="1 2" key="1">
    <citation type="submission" date="2010-03" db="EMBL/GenBank/DDBJ databases">
        <authorList>
            <person name="Glass J.I."/>
            <person name="Benders G.A."/>
            <person name="Durkin A.S."/>
            <person name="Farmerie W.G."/>
            <person name="Hlavinka K."/>
            <person name="Hostetler J."/>
            <person name="Jackson J."/>
            <person name="May M.A."/>
            <person name="Miller R.H."/>
            <person name="Paralanov V."/>
            <person name="Radune D."/>
            <person name="Szczypinski B."/>
            <person name="Brown D.R."/>
        </authorList>
    </citation>
    <scope>NUCLEOTIDE SEQUENCE [LARGE SCALE GENOMIC DNA]</scope>
    <source>
        <strain evidence="1 2">A21JP2</strain>
    </source>
</reference>
<dbReference type="OrthoDB" id="9804157at2"/>
<gene>
    <name evidence="1" type="ORF">MALL_0040</name>
</gene>
<dbReference type="EMBL" id="ADNC01000020">
    <property type="protein sequence ID" value="EFF41469.1"/>
    <property type="molecule type" value="Genomic_DNA"/>
</dbReference>
<dbReference type="AlphaFoldDB" id="D4XW19"/>
<comment type="caution">
    <text evidence="1">The sequence shown here is derived from an EMBL/GenBank/DDBJ whole genome shotgun (WGS) entry which is preliminary data.</text>
</comment>
<name>D4XW19_9BACT</name>